<evidence type="ECO:0000313" key="2">
    <source>
        <dbReference type="Proteomes" id="UP000004374"/>
    </source>
</evidence>
<gene>
    <name evidence="1" type="ORF">RNAN_1264</name>
</gene>
<dbReference type="OrthoDB" id="6401621at2"/>
<accession>I1DW65</accession>
<protein>
    <submittedName>
        <fullName evidence="1">Uncharacterized protein</fullName>
    </submittedName>
</protein>
<name>I1DW65_9GAMM</name>
<dbReference type="EMBL" id="BAFK01000005">
    <property type="protein sequence ID" value="GAB58293.1"/>
    <property type="molecule type" value="Genomic_DNA"/>
</dbReference>
<evidence type="ECO:0000313" key="1">
    <source>
        <dbReference type="EMBL" id="GAB58293.1"/>
    </source>
</evidence>
<dbReference type="AlphaFoldDB" id="I1DW65"/>
<proteinExistence type="predicted"/>
<dbReference type="RefSeq" id="WP_008219844.1">
    <property type="nucleotide sequence ID" value="NZ_BAFK01000005.1"/>
</dbReference>
<comment type="caution">
    <text evidence="1">The sequence shown here is derived from an EMBL/GenBank/DDBJ whole genome shotgun (WGS) entry which is preliminary data.</text>
</comment>
<sequence>MIEKEYYRLDELAPLGVTEGTVRYFVEQNKLTPVFFRQATDYLLGGYIDNKFHGFAVANYRGLVSLPKYRLSELLKKGKTRSNTLNLIQRNNIVVKSADYPFTITYPNDYLESWLNYNPVKSDWLSVPAKFYPTEQASGWSIMADLLKSLSDNEEQKAAFDKTYSVGKPTKVLSSYGVEFSLKDLCVQHQDLVRLGVISVSDTPKIHALNNASESTEELLRFSNDFEELVSRILVVHPTFSAKKIFRLLCAESKLEEDTRTFDTENILLDEVDGKLIWRDKFKRTANKERSISLRYFSNMLKGIKEKVN</sequence>
<dbReference type="Proteomes" id="UP000004374">
    <property type="component" value="Unassembled WGS sequence"/>
</dbReference>
<keyword evidence="2" id="KW-1185">Reference proteome</keyword>
<reference evidence="1 2" key="1">
    <citation type="journal article" date="2012" name="J. Bacteriol.">
        <title>Genome Sequence of the Protease-Producing Bacterium Rheinheimera nanhaiensis E407-8T, Isolated from Deep-Sea Sediment of the South China Sea.</title>
        <authorList>
            <person name="Zhang X.-Y."/>
            <person name="Zhang Y.-J."/>
            <person name="Qin Q.-L."/>
            <person name="Xie B.-B."/>
            <person name="Chen X.-L."/>
            <person name="Zhou B.-C."/>
            <person name="Zhang Y.-Z."/>
        </authorList>
    </citation>
    <scope>NUCLEOTIDE SEQUENCE [LARGE SCALE GENOMIC DNA]</scope>
    <source>
        <strain evidence="1 2">E407-8</strain>
    </source>
</reference>
<organism evidence="1 2">
    <name type="scientific">Rheinheimera nanhaiensis E407-8</name>
    <dbReference type="NCBI Taxonomy" id="562729"/>
    <lineage>
        <taxon>Bacteria</taxon>
        <taxon>Pseudomonadati</taxon>
        <taxon>Pseudomonadota</taxon>
        <taxon>Gammaproteobacteria</taxon>
        <taxon>Chromatiales</taxon>
        <taxon>Chromatiaceae</taxon>
        <taxon>Rheinheimera</taxon>
    </lineage>
</organism>